<name>A0A2V4DNQ3_9GAMM</name>
<dbReference type="Gene3D" id="3.40.50.720">
    <property type="entry name" value="NAD(P)-binding Rossmann-like Domain"/>
    <property type="match status" value="1"/>
</dbReference>
<dbReference type="PANTHER" id="PTHR42760:SF135">
    <property type="entry name" value="BLL7886 PROTEIN"/>
    <property type="match status" value="1"/>
</dbReference>
<accession>A0A2V4DNQ3</accession>
<dbReference type="OrthoDB" id="9803333at2"/>
<dbReference type="FunFam" id="3.40.50.720:FF:000084">
    <property type="entry name" value="Short-chain dehydrogenase reductase"/>
    <property type="match status" value="1"/>
</dbReference>
<evidence type="ECO:0000313" key="2">
    <source>
        <dbReference type="EMBL" id="PXY91488.1"/>
    </source>
</evidence>
<protein>
    <submittedName>
        <fullName evidence="2">3-oxoacyl-ACP reductase</fullName>
    </submittedName>
</protein>
<dbReference type="GO" id="GO:0030497">
    <property type="term" value="P:fatty acid elongation"/>
    <property type="evidence" value="ECO:0007669"/>
    <property type="project" value="TreeGrafter"/>
</dbReference>
<dbReference type="PANTHER" id="PTHR42760">
    <property type="entry name" value="SHORT-CHAIN DEHYDROGENASES/REDUCTASES FAMILY MEMBER"/>
    <property type="match status" value="1"/>
</dbReference>
<dbReference type="Proteomes" id="UP000247673">
    <property type="component" value="Unassembled WGS sequence"/>
</dbReference>
<dbReference type="Pfam" id="PF13561">
    <property type="entry name" value="adh_short_C2"/>
    <property type="match status" value="1"/>
</dbReference>
<sequence>MSISNKTAIITGAAGGIGSALVKAYLELNYNVVANGRNSANLEAMAVKLGNPERLLLISGDIGKPETSKKLFAKAIERFNKVDVLINNAGIFIAKPIINYTEEDVDTIINTNLKGFFYPSQTAANHMMNNGAGHIINITASIAIQPNAKLPTLLPVLIKGGINQATRALALELSSSNIQVNAIAPGVIDTPLNAIHNAQDRENLAKMSPMGKIGNPQNIVDAAVYLTQSEFVTGTTMIVDGGASTGVW</sequence>
<dbReference type="GO" id="GO:0016616">
    <property type="term" value="F:oxidoreductase activity, acting on the CH-OH group of donors, NAD or NADP as acceptor"/>
    <property type="evidence" value="ECO:0007669"/>
    <property type="project" value="TreeGrafter"/>
</dbReference>
<reference evidence="2 3" key="1">
    <citation type="submission" date="2018-05" db="EMBL/GenBank/DDBJ databases">
        <title>Reference genomes for bee gut microbiota database.</title>
        <authorList>
            <person name="Ellegaard K.M."/>
        </authorList>
    </citation>
    <scope>NUCLEOTIDE SEQUENCE [LARGE SCALE GENOMIC DNA]</scope>
    <source>
        <strain evidence="2 3">ESL0172</strain>
    </source>
</reference>
<comment type="similarity">
    <text evidence="1">Belongs to the short-chain dehydrogenases/reductases (SDR) family.</text>
</comment>
<dbReference type="InterPro" id="IPR002347">
    <property type="entry name" value="SDR_fam"/>
</dbReference>
<dbReference type="RefSeq" id="WP_110447452.1">
    <property type="nucleotide sequence ID" value="NZ_CP132381.1"/>
</dbReference>
<keyword evidence="3" id="KW-1185">Reference proteome</keyword>
<dbReference type="SUPFAM" id="SSF51735">
    <property type="entry name" value="NAD(P)-binding Rossmann-fold domains"/>
    <property type="match status" value="1"/>
</dbReference>
<comment type="caution">
    <text evidence="2">The sequence shown here is derived from an EMBL/GenBank/DDBJ whole genome shotgun (WGS) entry which is preliminary data.</text>
</comment>
<organism evidence="2 3">
    <name type="scientific">Gilliamella apis</name>
    <dbReference type="NCBI Taxonomy" id="1970738"/>
    <lineage>
        <taxon>Bacteria</taxon>
        <taxon>Pseudomonadati</taxon>
        <taxon>Pseudomonadota</taxon>
        <taxon>Gammaproteobacteria</taxon>
        <taxon>Orbales</taxon>
        <taxon>Orbaceae</taxon>
        <taxon>Gilliamella</taxon>
    </lineage>
</organism>
<dbReference type="PRINTS" id="PR00081">
    <property type="entry name" value="GDHRDH"/>
</dbReference>
<evidence type="ECO:0000313" key="3">
    <source>
        <dbReference type="Proteomes" id="UP000247673"/>
    </source>
</evidence>
<dbReference type="InterPro" id="IPR036291">
    <property type="entry name" value="NAD(P)-bd_dom_sf"/>
</dbReference>
<dbReference type="CDD" id="cd05233">
    <property type="entry name" value="SDR_c"/>
    <property type="match status" value="1"/>
</dbReference>
<proteinExistence type="inferred from homology"/>
<gene>
    <name evidence="2" type="ORF">DKK78_03955</name>
</gene>
<dbReference type="EMBL" id="QGLO01000004">
    <property type="protein sequence ID" value="PXY91488.1"/>
    <property type="molecule type" value="Genomic_DNA"/>
</dbReference>
<dbReference type="PRINTS" id="PR00080">
    <property type="entry name" value="SDRFAMILY"/>
</dbReference>
<evidence type="ECO:0000256" key="1">
    <source>
        <dbReference type="ARBA" id="ARBA00006484"/>
    </source>
</evidence>
<dbReference type="AlphaFoldDB" id="A0A2V4DNQ3"/>